<dbReference type="AlphaFoldDB" id="A0AA38MEW0"/>
<keyword evidence="2" id="KW-1185">Reference proteome</keyword>
<evidence type="ECO:0000313" key="1">
    <source>
        <dbReference type="EMBL" id="KAJ3653887.1"/>
    </source>
</evidence>
<comment type="caution">
    <text evidence="1">The sequence shown here is derived from an EMBL/GenBank/DDBJ whole genome shotgun (WGS) entry which is preliminary data.</text>
</comment>
<dbReference type="EMBL" id="JALNTZ010000004">
    <property type="protein sequence ID" value="KAJ3653887.1"/>
    <property type="molecule type" value="Genomic_DNA"/>
</dbReference>
<accession>A0AA38MEW0</accession>
<name>A0AA38MEW0_9CUCU</name>
<evidence type="ECO:0000313" key="2">
    <source>
        <dbReference type="Proteomes" id="UP001168821"/>
    </source>
</evidence>
<dbReference type="Proteomes" id="UP001168821">
    <property type="component" value="Unassembled WGS sequence"/>
</dbReference>
<protein>
    <submittedName>
        <fullName evidence="1">Uncharacterized protein</fullName>
    </submittedName>
</protein>
<organism evidence="1 2">
    <name type="scientific">Zophobas morio</name>
    <dbReference type="NCBI Taxonomy" id="2755281"/>
    <lineage>
        <taxon>Eukaryota</taxon>
        <taxon>Metazoa</taxon>
        <taxon>Ecdysozoa</taxon>
        <taxon>Arthropoda</taxon>
        <taxon>Hexapoda</taxon>
        <taxon>Insecta</taxon>
        <taxon>Pterygota</taxon>
        <taxon>Neoptera</taxon>
        <taxon>Endopterygota</taxon>
        <taxon>Coleoptera</taxon>
        <taxon>Polyphaga</taxon>
        <taxon>Cucujiformia</taxon>
        <taxon>Tenebrionidae</taxon>
        <taxon>Zophobas</taxon>
    </lineage>
</organism>
<proteinExistence type="predicted"/>
<sequence length="127" mass="14474">MKVRKHRHGGFNKCPTVENGTGAEGEGAFLLRGAFSGFGLDEVVARLAAKCGGELEKERRGFGRGQKRYSNQKTLKLAPYFRDFSPIELTWSDLEGSMQQPRQKWQKCIEHVRKVEMTFMETPHKTL</sequence>
<reference evidence="1" key="1">
    <citation type="journal article" date="2023" name="G3 (Bethesda)">
        <title>Whole genome assemblies of Zophobas morio and Tenebrio molitor.</title>
        <authorList>
            <person name="Kaur S."/>
            <person name="Stinson S.A."/>
            <person name="diCenzo G.C."/>
        </authorList>
    </citation>
    <scope>NUCLEOTIDE SEQUENCE</scope>
    <source>
        <strain evidence="1">QUZm001</strain>
    </source>
</reference>
<gene>
    <name evidence="1" type="ORF">Zmor_013115</name>
</gene>